<dbReference type="GO" id="GO:0016020">
    <property type="term" value="C:membrane"/>
    <property type="evidence" value="ECO:0007669"/>
    <property type="project" value="UniProtKB-SubCell"/>
</dbReference>
<feature type="transmembrane region" description="Helical" evidence="5">
    <location>
        <begin position="172"/>
        <end position="193"/>
    </location>
</feature>
<feature type="transmembrane region" description="Helical" evidence="5">
    <location>
        <begin position="232"/>
        <end position="254"/>
    </location>
</feature>
<dbReference type="PANTHER" id="PTHR23507">
    <property type="entry name" value="ZGC:174356"/>
    <property type="match status" value="1"/>
</dbReference>
<reference evidence="6" key="1">
    <citation type="submission" date="2020-11" db="EMBL/GenBank/DDBJ databases">
        <authorList>
            <person name="Tran Van P."/>
        </authorList>
    </citation>
    <scope>NUCLEOTIDE SEQUENCE</scope>
</reference>
<feature type="transmembrane region" description="Helical" evidence="5">
    <location>
        <begin position="110"/>
        <end position="127"/>
    </location>
</feature>
<evidence type="ECO:0008006" key="7">
    <source>
        <dbReference type="Google" id="ProtNLM"/>
    </source>
</evidence>
<feature type="transmembrane region" description="Helical" evidence="5">
    <location>
        <begin position="303"/>
        <end position="320"/>
    </location>
</feature>
<feature type="transmembrane region" description="Helical" evidence="5">
    <location>
        <begin position="205"/>
        <end position="226"/>
    </location>
</feature>
<dbReference type="SUPFAM" id="SSF103473">
    <property type="entry name" value="MFS general substrate transporter"/>
    <property type="match status" value="1"/>
</dbReference>
<keyword evidence="3 5" id="KW-1133">Transmembrane helix</keyword>
<evidence type="ECO:0000256" key="3">
    <source>
        <dbReference type="ARBA" id="ARBA00022989"/>
    </source>
</evidence>
<dbReference type="PANTHER" id="PTHR23507:SF1">
    <property type="entry name" value="FI18259P1-RELATED"/>
    <property type="match status" value="1"/>
</dbReference>
<feature type="transmembrane region" description="Helical" evidence="5">
    <location>
        <begin position="139"/>
        <end position="160"/>
    </location>
</feature>
<comment type="subcellular location">
    <subcellularLocation>
        <location evidence="1">Membrane</location>
        <topology evidence="1">Multi-pass membrane protein</topology>
    </subcellularLocation>
</comment>
<dbReference type="Pfam" id="PF07690">
    <property type="entry name" value="MFS_1"/>
    <property type="match status" value="1"/>
</dbReference>
<evidence type="ECO:0000256" key="5">
    <source>
        <dbReference type="SAM" id="Phobius"/>
    </source>
</evidence>
<dbReference type="Gene3D" id="1.20.1250.20">
    <property type="entry name" value="MFS general substrate transporter like domains"/>
    <property type="match status" value="1"/>
</dbReference>
<evidence type="ECO:0000256" key="2">
    <source>
        <dbReference type="ARBA" id="ARBA00022692"/>
    </source>
</evidence>
<dbReference type="GO" id="GO:0022857">
    <property type="term" value="F:transmembrane transporter activity"/>
    <property type="evidence" value="ECO:0007669"/>
    <property type="project" value="InterPro"/>
</dbReference>
<dbReference type="InterPro" id="IPR036259">
    <property type="entry name" value="MFS_trans_sf"/>
</dbReference>
<gene>
    <name evidence="6" type="ORF">TTEB3V08_LOCUS9046</name>
</gene>
<organism evidence="6">
    <name type="scientific">Timema tahoe</name>
    <dbReference type="NCBI Taxonomy" id="61484"/>
    <lineage>
        <taxon>Eukaryota</taxon>
        <taxon>Metazoa</taxon>
        <taxon>Ecdysozoa</taxon>
        <taxon>Arthropoda</taxon>
        <taxon>Hexapoda</taxon>
        <taxon>Insecta</taxon>
        <taxon>Pterygota</taxon>
        <taxon>Neoptera</taxon>
        <taxon>Polyneoptera</taxon>
        <taxon>Phasmatodea</taxon>
        <taxon>Timematodea</taxon>
        <taxon>Timematoidea</taxon>
        <taxon>Timematidae</taxon>
        <taxon>Timema</taxon>
    </lineage>
</organism>
<sequence length="425" mass="47654">MDDQKKGKSQEPDGATPDGIIALLRKMSMRDRFKYLVSNITVEPLLACYIMPSVLAGLATQNLNLEKACRVNLRYDKHVCDALSARETANYTEEETQVQQLVAGMTVWKTILQSALPALLMLFMGAWTDRHGCRKPCMLLPIVGEFLTSIGLIVCTYFFDELPMEVAGVVEALFPALTGGWFTMFMAVFSYLGDVTSVEMRTLRIGVVNVFVSLGVPVGMALSGVLYRQIGFYGIFSISAVMYVIAFLYGLFVLKEEKKPRPEAKKMQDQTCWFLRDFFDWKHITETFKVAFKHGKDQRRMRVIMLMVACMVIIGPMHDLPHENKGTTKLLPNSKHAVPSEMISSLEGYIYGKCIHICVEGEWKTICEKSPINTPDRDSNFDLPVIGSLVHCQSSALDHVATEAGSFAIMAGNDNIHQKLQFKIT</sequence>
<dbReference type="EMBL" id="OE004406">
    <property type="protein sequence ID" value="CAD7461133.1"/>
    <property type="molecule type" value="Genomic_DNA"/>
</dbReference>
<evidence type="ECO:0000256" key="1">
    <source>
        <dbReference type="ARBA" id="ARBA00004141"/>
    </source>
</evidence>
<dbReference type="AlphaFoldDB" id="A0A7R9IMU7"/>
<protein>
    <recommendedName>
        <fullName evidence="7">Solute carrier family 46 member 3</fullName>
    </recommendedName>
</protein>
<accession>A0A7R9IMU7</accession>
<keyword evidence="2 5" id="KW-0812">Transmembrane</keyword>
<evidence type="ECO:0000313" key="6">
    <source>
        <dbReference type="EMBL" id="CAD7461133.1"/>
    </source>
</evidence>
<proteinExistence type="predicted"/>
<dbReference type="InterPro" id="IPR011701">
    <property type="entry name" value="MFS"/>
</dbReference>
<feature type="transmembrane region" description="Helical" evidence="5">
    <location>
        <begin position="35"/>
        <end position="55"/>
    </location>
</feature>
<name>A0A7R9IMU7_9NEOP</name>
<keyword evidence="4 5" id="KW-0472">Membrane</keyword>
<evidence type="ECO:0000256" key="4">
    <source>
        <dbReference type="ARBA" id="ARBA00023136"/>
    </source>
</evidence>